<name>A0ABS9Z8Y7_9HYPH</name>
<gene>
    <name evidence="1" type="ORF">K2U94_15555</name>
</gene>
<evidence type="ECO:0000313" key="2">
    <source>
        <dbReference type="Proteomes" id="UP001139104"/>
    </source>
</evidence>
<proteinExistence type="predicted"/>
<dbReference type="NCBIfam" id="NF040572">
    <property type="entry name" value="heme_bind_FMP"/>
    <property type="match status" value="1"/>
</dbReference>
<protein>
    <submittedName>
        <fullName evidence="1">Uncharacterized protein</fullName>
    </submittedName>
</protein>
<dbReference type="RefSeq" id="WP_243068069.1">
    <property type="nucleotide sequence ID" value="NZ_JAIVFK010000015.1"/>
</dbReference>
<dbReference type="EMBL" id="JAIVFP010000001">
    <property type="protein sequence ID" value="MCI4684159.1"/>
    <property type="molecule type" value="Genomic_DNA"/>
</dbReference>
<evidence type="ECO:0000313" key="1">
    <source>
        <dbReference type="EMBL" id="MCI4684159.1"/>
    </source>
</evidence>
<comment type="caution">
    <text evidence="1">The sequence shown here is derived from an EMBL/GenBank/DDBJ whole genome shotgun (WGS) entry which is preliminary data.</text>
</comment>
<keyword evidence="2" id="KW-1185">Reference proteome</keyword>
<organism evidence="1 2">
    <name type="scientific">Candidatus Rhodoblastus alkanivorans</name>
    <dbReference type="NCBI Taxonomy" id="2954117"/>
    <lineage>
        <taxon>Bacteria</taxon>
        <taxon>Pseudomonadati</taxon>
        <taxon>Pseudomonadota</taxon>
        <taxon>Alphaproteobacteria</taxon>
        <taxon>Hyphomicrobiales</taxon>
        <taxon>Rhodoblastaceae</taxon>
        <taxon>Rhodoblastus</taxon>
    </lineage>
</organism>
<dbReference type="InterPro" id="IPR047975">
    <property type="entry name" value="Heme_bind_FMP"/>
</dbReference>
<sequence length="407" mass="42789">MTNANAPASMKLPEGFHINEVKSLANERLRSLLNFAPSLGVLSNFQGAFAGKGFNLIFRPQSAATPTPLPNPANGPNDNILELNVTTENLAFSASLGSIPNRGMVQGDIFLNGVPYVQTVNDVTNGAPVAIHFEPGIWLAVPATTNPAEAVTFVRMASVPHGTTINLQGSASAVIAGPPTIPSVDPTPFFDATRAPFRFPSQTATDKNTFRIPQDLTSHIASGSITQAILDDPNTVLRNAIAGQTIVSTVILEVASAPETPAGQLAIPAVGGGNADIAFLTVNANVPNQQAGPANKIFAGAKATFWIETVEHEILVPIFHPGQLPLTLPGAPHPTLGIPGPRFVIHPPFPIPRPIPIKVHSTQIQYSQVVLLNFNGLTWPHVSVATLAPSTPIAPPPSVWDAVRRAP</sequence>
<accession>A0ABS9Z8Y7</accession>
<dbReference type="Proteomes" id="UP001139104">
    <property type="component" value="Unassembled WGS sequence"/>
</dbReference>
<reference evidence="1" key="1">
    <citation type="journal article" date="2022" name="ISME J.">
        <title>Identification of active gaseous-alkane degraders at natural gas seeps.</title>
        <authorList>
            <person name="Farhan Ul Haque M."/>
            <person name="Hernandez M."/>
            <person name="Crombie A.T."/>
            <person name="Murrell J.C."/>
        </authorList>
    </citation>
    <scope>NUCLEOTIDE SEQUENCE</scope>
    <source>
        <strain evidence="1">PC2</strain>
    </source>
</reference>